<dbReference type="PROSITE" id="PS00018">
    <property type="entry name" value="EF_HAND_1"/>
    <property type="match status" value="1"/>
</dbReference>
<keyword evidence="2" id="KW-0732">Signal</keyword>
<organism evidence="3 4">
    <name type="scientific">Posidoniimonas corsicana</name>
    <dbReference type="NCBI Taxonomy" id="1938618"/>
    <lineage>
        <taxon>Bacteria</taxon>
        <taxon>Pseudomonadati</taxon>
        <taxon>Planctomycetota</taxon>
        <taxon>Planctomycetia</taxon>
        <taxon>Pirellulales</taxon>
        <taxon>Lacipirellulaceae</taxon>
        <taxon>Posidoniimonas</taxon>
    </lineage>
</organism>
<evidence type="ECO:0000256" key="1">
    <source>
        <dbReference type="SAM" id="Phobius"/>
    </source>
</evidence>
<feature type="transmembrane region" description="Helical" evidence="1">
    <location>
        <begin position="256"/>
        <end position="278"/>
    </location>
</feature>
<feature type="chain" id="PRO_5022756785" description="HupE / UreJ protein" evidence="2">
    <location>
        <begin position="27"/>
        <end position="381"/>
    </location>
</feature>
<sequence length="381" mass="41642" precursor="true">MTSLRNSVLRFTIAASALLTCVPALAHKPSDSYLRLTGGGERLEVEWDIALKDLEFLIGLDDNQDGDITWGELKAKQPAIAARALSRLNLSADGHACELAVRTLQVNHHSDGAYAVLSIETDAPGDAAELEIRYSLLFDVDPTHRGLVLYQGGGATSTHVLSPEEPTLSLHTGDASLLDAFVDYTREGVWHIWIGYDHILFLLSLLLPAVLVREDRRWRPVDSFRPACRSVVKIVTVFTLAHSITLWLAVTEYVTLPSAMVEATIALSIIVTAINNLWPVLPLSGWMIAFGFGLVHGFGFANVLIDLGLSSATLAVALLGFNVGVELGQLAIVLVFFPIAYLLRDTEFYRWVVLRAGSVLIATVAAIWLYERVANVEILGF</sequence>
<dbReference type="Proteomes" id="UP000316714">
    <property type="component" value="Unassembled WGS sequence"/>
</dbReference>
<dbReference type="InterPro" id="IPR032809">
    <property type="entry name" value="Put_HupE_UreJ"/>
</dbReference>
<proteinExistence type="predicted"/>
<keyword evidence="1" id="KW-1133">Transmembrane helix</keyword>
<evidence type="ECO:0000256" key="2">
    <source>
        <dbReference type="SAM" id="SignalP"/>
    </source>
</evidence>
<feature type="transmembrane region" description="Helical" evidence="1">
    <location>
        <begin position="231"/>
        <end position="250"/>
    </location>
</feature>
<reference evidence="3 4" key="1">
    <citation type="submission" date="2019-02" db="EMBL/GenBank/DDBJ databases">
        <title>Deep-cultivation of Planctomycetes and their phenomic and genomic characterization uncovers novel biology.</title>
        <authorList>
            <person name="Wiegand S."/>
            <person name="Jogler M."/>
            <person name="Boedeker C."/>
            <person name="Pinto D."/>
            <person name="Vollmers J."/>
            <person name="Rivas-Marin E."/>
            <person name="Kohn T."/>
            <person name="Peeters S.H."/>
            <person name="Heuer A."/>
            <person name="Rast P."/>
            <person name="Oberbeckmann S."/>
            <person name="Bunk B."/>
            <person name="Jeske O."/>
            <person name="Meyerdierks A."/>
            <person name="Storesund J.E."/>
            <person name="Kallscheuer N."/>
            <person name="Luecker S."/>
            <person name="Lage O.M."/>
            <person name="Pohl T."/>
            <person name="Merkel B.J."/>
            <person name="Hornburger P."/>
            <person name="Mueller R.-W."/>
            <person name="Bruemmer F."/>
            <person name="Labrenz M."/>
            <person name="Spormann A.M."/>
            <person name="Op Den Camp H."/>
            <person name="Overmann J."/>
            <person name="Amann R."/>
            <person name="Jetten M.S.M."/>
            <person name="Mascher T."/>
            <person name="Medema M.H."/>
            <person name="Devos D.P."/>
            <person name="Kaster A.-K."/>
            <person name="Ovreas L."/>
            <person name="Rohde M."/>
            <person name="Galperin M.Y."/>
            <person name="Jogler C."/>
        </authorList>
    </citation>
    <scope>NUCLEOTIDE SEQUENCE [LARGE SCALE GENOMIC DNA]</scope>
    <source>
        <strain evidence="3 4">KOR34</strain>
    </source>
</reference>
<dbReference type="EMBL" id="SIHJ01000001">
    <property type="protein sequence ID" value="TWT36819.1"/>
    <property type="molecule type" value="Genomic_DNA"/>
</dbReference>
<dbReference type="Pfam" id="PF13795">
    <property type="entry name" value="HupE_UreJ_2"/>
    <property type="match status" value="1"/>
</dbReference>
<keyword evidence="4" id="KW-1185">Reference proteome</keyword>
<accession>A0A5C5VFY5</accession>
<keyword evidence="1" id="KW-0472">Membrane</keyword>
<feature type="transmembrane region" description="Helical" evidence="1">
    <location>
        <begin position="285"/>
        <end position="305"/>
    </location>
</feature>
<name>A0A5C5VFY5_9BACT</name>
<evidence type="ECO:0008006" key="5">
    <source>
        <dbReference type="Google" id="ProtNLM"/>
    </source>
</evidence>
<dbReference type="RefSeq" id="WP_197531261.1">
    <property type="nucleotide sequence ID" value="NZ_SIHJ01000001.1"/>
</dbReference>
<feature type="transmembrane region" description="Helical" evidence="1">
    <location>
        <begin position="352"/>
        <end position="370"/>
    </location>
</feature>
<protein>
    <recommendedName>
        <fullName evidence="5">HupE / UreJ protein</fullName>
    </recommendedName>
</protein>
<comment type="caution">
    <text evidence="3">The sequence shown here is derived from an EMBL/GenBank/DDBJ whole genome shotgun (WGS) entry which is preliminary data.</text>
</comment>
<feature type="transmembrane region" description="Helical" evidence="1">
    <location>
        <begin position="190"/>
        <end position="211"/>
    </location>
</feature>
<gene>
    <name evidence="3" type="ORF">KOR34_17640</name>
</gene>
<keyword evidence="1" id="KW-0812">Transmembrane</keyword>
<feature type="signal peptide" evidence="2">
    <location>
        <begin position="1"/>
        <end position="26"/>
    </location>
</feature>
<dbReference type="AlphaFoldDB" id="A0A5C5VFY5"/>
<feature type="transmembrane region" description="Helical" evidence="1">
    <location>
        <begin position="317"/>
        <end position="343"/>
    </location>
</feature>
<evidence type="ECO:0000313" key="3">
    <source>
        <dbReference type="EMBL" id="TWT36819.1"/>
    </source>
</evidence>
<evidence type="ECO:0000313" key="4">
    <source>
        <dbReference type="Proteomes" id="UP000316714"/>
    </source>
</evidence>
<dbReference type="InterPro" id="IPR018247">
    <property type="entry name" value="EF_Hand_1_Ca_BS"/>
</dbReference>